<dbReference type="Pfam" id="PF00111">
    <property type="entry name" value="Fer2"/>
    <property type="match status" value="1"/>
</dbReference>
<keyword evidence="2" id="KW-0479">Metal-binding</keyword>
<reference evidence="6" key="1">
    <citation type="submission" date="2023-01" db="EMBL/GenBank/DDBJ databases">
        <title>Whole genome sequence of Paucibacter sp. S2-9 isolated from pond sediment.</title>
        <authorList>
            <person name="Jung J.Y."/>
        </authorList>
    </citation>
    <scope>NUCLEOTIDE SEQUENCE</scope>
    <source>
        <strain evidence="6">S2-9</strain>
    </source>
</reference>
<dbReference type="InterPro" id="IPR001041">
    <property type="entry name" value="2Fe-2S_ferredoxin-type"/>
</dbReference>
<dbReference type="Pfam" id="PF01799">
    <property type="entry name" value="Fer2_2"/>
    <property type="match status" value="1"/>
</dbReference>
<dbReference type="InterPro" id="IPR036010">
    <property type="entry name" value="2Fe-2S_ferredoxin-like_sf"/>
</dbReference>
<feature type="domain" description="2Fe-2S ferredoxin-type" evidence="5">
    <location>
        <begin position="2"/>
        <end position="79"/>
    </location>
</feature>
<keyword evidence="4" id="KW-0411">Iron-sulfur</keyword>
<evidence type="ECO:0000313" key="7">
    <source>
        <dbReference type="Proteomes" id="UP001177769"/>
    </source>
</evidence>
<dbReference type="InterPro" id="IPR002888">
    <property type="entry name" value="2Fe-2S-bd"/>
</dbReference>
<dbReference type="InterPro" id="IPR036884">
    <property type="entry name" value="2Fe-2S-bd_dom_sf"/>
</dbReference>
<organism evidence="6 7">
    <name type="scientific">Paucibacter sediminis</name>
    <dbReference type="NCBI Taxonomy" id="3019553"/>
    <lineage>
        <taxon>Bacteria</taxon>
        <taxon>Pseudomonadati</taxon>
        <taxon>Pseudomonadota</taxon>
        <taxon>Betaproteobacteria</taxon>
        <taxon>Burkholderiales</taxon>
        <taxon>Sphaerotilaceae</taxon>
        <taxon>Roseateles</taxon>
    </lineage>
</organism>
<keyword evidence="3" id="KW-0408">Iron</keyword>
<accession>A0AA95NDB9</accession>
<evidence type="ECO:0000313" key="6">
    <source>
        <dbReference type="EMBL" id="WIT12100.1"/>
    </source>
</evidence>
<dbReference type="PROSITE" id="PS51085">
    <property type="entry name" value="2FE2S_FER_2"/>
    <property type="match status" value="1"/>
</dbReference>
<name>A0AA95NDB9_9BURK</name>
<evidence type="ECO:0000256" key="2">
    <source>
        <dbReference type="ARBA" id="ARBA00022723"/>
    </source>
</evidence>
<dbReference type="InterPro" id="IPR051452">
    <property type="entry name" value="Diverse_Oxidoreductases"/>
</dbReference>
<dbReference type="EMBL" id="CP116346">
    <property type="protein sequence ID" value="WIT12100.1"/>
    <property type="molecule type" value="Genomic_DNA"/>
</dbReference>
<evidence type="ECO:0000259" key="5">
    <source>
        <dbReference type="PROSITE" id="PS51085"/>
    </source>
</evidence>
<dbReference type="AlphaFoldDB" id="A0AA95NDB9"/>
<dbReference type="SUPFAM" id="SSF54292">
    <property type="entry name" value="2Fe-2S ferredoxin-like"/>
    <property type="match status" value="1"/>
</dbReference>
<dbReference type="Proteomes" id="UP001177769">
    <property type="component" value="Chromosome"/>
</dbReference>
<dbReference type="GO" id="GO:0051537">
    <property type="term" value="F:2 iron, 2 sulfur cluster binding"/>
    <property type="evidence" value="ECO:0007669"/>
    <property type="project" value="UniProtKB-KW"/>
</dbReference>
<dbReference type="GO" id="GO:0016491">
    <property type="term" value="F:oxidoreductase activity"/>
    <property type="evidence" value="ECO:0007669"/>
    <property type="project" value="InterPro"/>
</dbReference>
<dbReference type="PANTHER" id="PTHR44379">
    <property type="entry name" value="OXIDOREDUCTASE WITH IRON-SULFUR SUBUNIT"/>
    <property type="match status" value="1"/>
</dbReference>
<dbReference type="RefSeq" id="WP_285233190.1">
    <property type="nucleotide sequence ID" value="NZ_CP116346.1"/>
</dbReference>
<evidence type="ECO:0000256" key="3">
    <source>
        <dbReference type="ARBA" id="ARBA00023004"/>
    </source>
</evidence>
<protein>
    <submittedName>
        <fullName evidence="6">(2Fe-2S)-binding protein</fullName>
    </submittedName>
</protein>
<dbReference type="PANTHER" id="PTHR44379:SF2">
    <property type="entry name" value="BLR6218 PROTEIN"/>
    <property type="match status" value="1"/>
</dbReference>
<dbReference type="KEGG" id="pais:PFX98_00415"/>
<dbReference type="CDD" id="cd00207">
    <property type="entry name" value="fer2"/>
    <property type="match status" value="1"/>
</dbReference>
<evidence type="ECO:0000256" key="4">
    <source>
        <dbReference type="ARBA" id="ARBA00023014"/>
    </source>
</evidence>
<sequence>MPSYTLNVNGRDHLVNVSSESMPLLWVLRDVIGLTGTKYGCGIEVCGACTVLMNGQPEKSCKLDVSSAAGKPITTIEGLSPDRSHPAQQAWIALQVPQCGYCQSGMLMSVAGAMKAGHHGSEIASEVKNVCVCGTYQRIKQAVAGL</sequence>
<dbReference type="InterPro" id="IPR012675">
    <property type="entry name" value="Beta-grasp_dom_sf"/>
</dbReference>
<dbReference type="Gene3D" id="3.10.20.30">
    <property type="match status" value="1"/>
</dbReference>
<keyword evidence="1" id="KW-0001">2Fe-2S</keyword>
<evidence type="ECO:0000256" key="1">
    <source>
        <dbReference type="ARBA" id="ARBA00022714"/>
    </source>
</evidence>
<dbReference type="GO" id="GO:0046872">
    <property type="term" value="F:metal ion binding"/>
    <property type="evidence" value="ECO:0007669"/>
    <property type="project" value="UniProtKB-KW"/>
</dbReference>
<dbReference type="Gene3D" id="1.10.150.120">
    <property type="entry name" value="[2Fe-2S]-binding domain"/>
    <property type="match status" value="1"/>
</dbReference>
<proteinExistence type="predicted"/>
<dbReference type="SUPFAM" id="SSF47741">
    <property type="entry name" value="CO dehydrogenase ISP C-domain like"/>
    <property type="match status" value="1"/>
</dbReference>
<keyword evidence="7" id="KW-1185">Reference proteome</keyword>
<gene>
    <name evidence="6" type="ORF">PFX98_00415</name>
</gene>